<evidence type="ECO:0000313" key="3">
    <source>
        <dbReference type="Proteomes" id="UP000612282"/>
    </source>
</evidence>
<dbReference type="EMBL" id="BOMG01000074">
    <property type="protein sequence ID" value="GID57631.1"/>
    <property type="molecule type" value="Genomic_DNA"/>
</dbReference>
<dbReference type="RefSeq" id="WP_203800700.1">
    <property type="nucleotide sequence ID" value="NZ_BAAAQE010000034.1"/>
</dbReference>
<proteinExistence type="predicted"/>
<dbReference type="InterPro" id="IPR016024">
    <property type="entry name" value="ARM-type_fold"/>
</dbReference>
<evidence type="ECO:0000259" key="1">
    <source>
        <dbReference type="Pfam" id="PF13569"/>
    </source>
</evidence>
<dbReference type="SUPFAM" id="SSF48371">
    <property type="entry name" value="ARM repeat"/>
    <property type="match status" value="1"/>
</dbReference>
<dbReference type="InterPro" id="IPR025406">
    <property type="entry name" value="DUF4132"/>
</dbReference>
<comment type="caution">
    <text evidence="2">The sequence shown here is derived from an EMBL/GenBank/DDBJ whole genome shotgun (WGS) entry which is preliminary data.</text>
</comment>
<sequence>MPDENAWVLPVRYREILPRRGGFAVPAEAADDPAEELRSSLRFIDDEKFLADDRAVIHDPDLAVAGDRFVRPWLATGEPGPADPRGAGVVVLTVAMYAEDVAELAVGLFGTGFGVRMVAEMGTLVATRELWTVDPSDPEAFERGWRAADLERLRDAATFVRARLAGAPGAEYDDARTVLAAGRTTPIGRILASFLLPTEIAWVDEDCAAAAGWAADDSGGEEMADGDHRWFSALLLFAASTTTHLELLRGHVVNDLYPYDSDGLVGTVLDGVGPEAGAILATPFFAELVRLAYPAWGSGAGRLDPEGIRMLAVIPTDEAFRALCRECFDGDPVRPAAFLKSGVLTRFPKRAARLLAELDAPIHRDLLAGMRGVQVDGTGVGRGWAELLDHARFDTTDDLKRAVKALAALPFEESFGLLIDRIDRQHFRGTFLAAARRHPEVPRRALRSRAGAPVAAELLRDHLLVMGGAESSTLPPWLVVGALPAPESITREALCELVAASSPGDRHPAGSAAFGWAVFEQWRAAEYPPKGDFAMLALATLGDDGTVPALTGYFPQWASSTHVRVRHAMEAIGGIGTDTALRSLLESSRKAPTPGLRSAAAETLGAVAQRRGVTVPQLLDRLVPAMDLSPLDYGPRRFTITLDDQLQPALSDERGSRLSRIPRIAATDDPSSASSARARWTALRKDLKTMISERRYALENAMVTGRRWSAAEFTELFVDHPLTWHLTRRLLWATFAPSGELLTAFRPAEDRTFADASDDGWTLDPEATVGLPHPWHLGTARSVWSTVFADYAIIQPFPQVGRELFTAADPAGFIGRTIPSGRLYSLTAQSWTFDDDNRGVRRDWPDGTVVQLGCAPGYHWQEPDAPQTLTTIHPAALSDLPPIPRSETIRDLHYLTS</sequence>
<name>A0ABQ3XGM0_9ACTN</name>
<keyword evidence="3" id="KW-1185">Reference proteome</keyword>
<dbReference type="Gene3D" id="1.25.10.10">
    <property type="entry name" value="Leucine-rich Repeat Variant"/>
    <property type="match status" value="1"/>
</dbReference>
<reference evidence="2 3" key="1">
    <citation type="submission" date="2021-01" db="EMBL/GenBank/DDBJ databases">
        <title>Whole genome shotgun sequence of Actinoplanes couchii NBRC 106145.</title>
        <authorList>
            <person name="Komaki H."/>
            <person name="Tamura T."/>
        </authorList>
    </citation>
    <scope>NUCLEOTIDE SEQUENCE [LARGE SCALE GENOMIC DNA]</scope>
    <source>
        <strain evidence="2 3">NBRC 106145</strain>
    </source>
</reference>
<feature type="domain" description="DUF4132" evidence="1">
    <location>
        <begin position="655"/>
        <end position="807"/>
    </location>
</feature>
<dbReference type="Proteomes" id="UP000612282">
    <property type="component" value="Unassembled WGS sequence"/>
</dbReference>
<accession>A0ABQ3XGM0</accession>
<organism evidence="2 3">
    <name type="scientific">Actinoplanes couchii</name>
    <dbReference type="NCBI Taxonomy" id="403638"/>
    <lineage>
        <taxon>Bacteria</taxon>
        <taxon>Bacillati</taxon>
        <taxon>Actinomycetota</taxon>
        <taxon>Actinomycetes</taxon>
        <taxon>Micromonosporales</taxon>
        <taxon>Micromonosporaceae</taxon>
        <taxon>Actinoplanes</taxon>
    </lineage>
</organism>
<protein>
    <recommendedName>
        <fullName evidence="1">DUF4132 domain-containing protein</fullName>
    </recommendedName>
</protein>
<dbReference type="InterPro" id="IPR011989">
    <property type="entry name" value="ARM-like"/>
</dbReference>
<gene>
    <name evidence="2" type="ORF">Aco03nite_060350</name>
</gene>
<evidence type="ECO:0000313" key="2">
    <source>
        <dbReference type="EMBL" id="GID57631.1"/>
    </source>
</evidence>
<dbReference type="Pfam" id="PF13569">
    <property type="entry name" value="DUF4132"/>
    <property type="match status" value="1"/>
</dbReference>